<dbReference type="EMBL" id="JBHSRD010000006">
    <property type="protein sequence ID" value="MFC6008604.1"/>
    <property type="molecule type" value="Genomic_DNA"/>
</dbReference>
<sequence length="161" mass="17733">MGLAEVSTVLWTERELLELLLFKLEEEQLVLASGRARWLAHATREVEMVIEQIRGAELSRAVAVDELAAELGLLPGPSLTALADAAPAPWSEMLRDHRQAFLDLTDEISQISKSNRELLLQAARTSREVLMGVEGHAAQTYTPHGTKTMPAPSTRVIDRAL</sequence>
<dbReference type="InterPro" id="IPR007809">
    <property type="entry name" value="FlgN-like"/>
</dbReference>
<proteinExistence type="predicted"/>
<keyword evidence="3" id="KW-0282">Flagellum</keyword>
<dbReference type="RefSeq" id="WP_345714553.1">
    <property type="nucleotide sequence ID" value="NZ_BAABFP010000002.1"/>
</dbReference>
<accession>A0ABW1JIG3</accession>
<organism evidence="3 4">
    <name type="scientific">Angustibacter luteus</name>
    <dbReference type="NCBI Taxonomy" id="658456"/>
    <lineage>
        <taxon>Bacteria</taxon>
        <taxon>Bacillati</taxon>
        <taxon>Actinomycetota</taxon>
        <taxon>Actinomycetes</taxon>
        <taxon>Kineosporiales</taxon>
        <taxon>Kineosporiaceae</taxon>
    </lineage>
</organism>
<evidence type="ECO:0000313" key="3">
    <source>
        <dbReference type="EMBL" id="MFC6008604.1"/>
    </source>
</evidence>
<protein>
    <submittedName>
        <fullName evidence="3">Flagellar export chaperone FlgN</fullName>
    </submittedName>
</protein>
<evidence type="ECO:0000256" key="1">
    <source>
        <dbReference type="ARBA" id="ARBA00022795"/>
    </source>
</evidence>
<dbReference type="Gene3D" id="1.20.58.300">
    <property type="entry name" value="FlgN-like"/>
    <property type="match status" value="1"/>
</dbReference>
<dbReference type="Pfam" id="PF05130">
    <property type="entry name" value="FlgN"/>
    <property type="match status" value="1"/>
</dbReference>
<feature type="region of interest" description="Disordered" evidence="2">
    <location>
        <begin position="139"/>
        <end position="161"/>
    </location>
</feature>
<gene>
    <name evidence="3" type="primary">flgN</name>
    <name evidence="3" type="ORF">ACFQDO_15815</name>
</gene>
<evidence type="ECO:0000313" key="4">
    <source>
        <dbReference type="Proteomes" id="UP001596189"/>
    </source>
</evidence>
<dbReference type="SUPFAM" id="SSF140566">
    <property type="entry name" value="FlgN-like"/>
    <property type="match status" value="1"/>
</dbReference>
<reference evidence="4" key="1">
    <citation type="journal article" date="2019" name="Int. J. Syst. Evol. Microbiol.">
        <title>The Global Catalogue of Microorganisms (GCM) 10K type strain sequencing project: providing services to taxonomists for standard genome sequencing and annotation.</title>
        <authorList>
            <consortium name="The Broad Institute Genomics Platform"/>
            <consortium name="The Broad Institute Genome Sequencing Center for Infectious Disease"/>
            <person name="Wu L."/>
            <person name="Ma J."/>
        </authorList>
    </citation>
    <scope>NUCLEOTIDE SEQUENCE [LARGE SCALE GENOMIC DNA]</scope>
    <source>
        <strain evidence="4">KACC 14249</strain>
    </source>
</reference>
<comment type="caution">
    <text evidence="3">The sequence shown here is derived from an EMBL/GenBank/DDBJ whole genome shotgun (WGS) entry which is preliminary data.</text>
</comment>
<keyword evidence="3" id="KW-0966">Cell projection</keyword>
<dbReference type="InterPro" id="IPR036679">
    <property type="entry name" value="FlgN-like_sf"/>
</dbReference>
<dbReference type="Proteomes" id="UP001596189">
    <property type="component" value="Unassembled WGS sequence"/>
</dbReference>
<evidence type="ECO:0000256" key="2">
    <source>
        <dbReference type="SAM" id="MobiDB-lite"/>
    </source>
</evidence>
<keyword evidence="3" id="KW-0969">Cilium</keyword>
<name>A0ABW1JIG3_9ACTN</name>
<keyword evidence="1" id="KW-1005">Bacterial flagellum biogenesis</keyword>
<keyword evidence="4" id="KW-1185">Reference proteome</keyword>